<reference evidence="1 2" key="1">
    <citation type="journal article" date="2013" name="Genome Announc.">
        <title>Complete Genome of Bacillus megaterium Siphophage Slash.</title>
        <authorList>
            <person name="Decrescenzo A.J."/>
            <person name="Ritter M.A."/>
            <person name="Chamakura K.R."/>
            <person name="Kuty Everett G.F."/>
        </authorList>
    </citation>
    <scope>NUCLEOTIDE SEQUENCE [LARGE SCALE GENOMIC DNA]</scope>
</reference>
<dbReference type="Proteomes" id="UP000017660">
    <property type="component" value="Segment"/>
</dbReference>
<evidence type="ECO:0000313" key="1">
    <source>
        <dbReference type="EMBL" id="AGY48399.1"/>
    </source>
</evidence>
<evidence type="ECO:0000313" key="2">
    <source>
        <dbReference type="Proteomes" id="UP000017660"/>
    </source>
</evidence>
<dbReference type="GeneID" id="18989700"/>
<organism evidence="1 2">
    <name type="scientific">Bacillus phage Slash</name>
    <dbReference type="NCBI Taxonomy" id="1406790"/>
    <lineage>
        <taxon>Viruses</taxon>
        <taxon>Duplodnaviria</taxon>
        <taxon>Heunggongvirae</taxon>
        <taxon>Uroviricota</taxon>
        <taxon>Caudoviricetes</taxon>
        <taxon>Slashvirus</taxon>
        <taxon>Slashvirus slash</taxon>
    </lineage>
</organism>
<name>U5PWT8_9CAUD</name>
<dbReference type="OrthoDB" id="31895at10239"/>
<accession>U5PWT8</accession>
<dbReference type="EMBL" id="KF669661">
    <property type="protein sequence ID" value="AGY48399.1"/>
    <property type="molecule type" value="Genomic_DNA"/>
</dbReference>
<dbReference type="RefSeq" id="YP_008772012.1">
    <property type="nucleotide sequence ID" value="NC_022774.1"/>
</dbReference>
<proteinExistence type="predicted"/>
<dbReference type="KEGG" id="vg:18989700"/>
<protein>
    <submittedName>
        <fullName evidence="1">Uncharacterized protein</fullName>
    </submittedName>
</protein>
<keyword evidence="2" id="KW-1185">Reference proteome</keyword>
<gene>
    <name evidence="1" type="ORF">Slash_110</name>
</gene>
<sequence>MEKVLFENQYWTIEISGGELFVSNKRLAGEWPGDEYALIEKLEDVETCEIKRVKIPKYIRQELKKHAETFFAAQEAKKEAENTFIPQFVKKGYNYKDLLNDCTFGALEGICSIDTCISATIDGFHGLYLLDSSETFESVLKFYNKDWDTFKTDVNEHFLLQYIKQQHKEVK</sequence>